<name>A0AAD6ZBN8_9AGAR</name>
<dbReference type="SUPFAM" id="SSF52058">
    <property type="entry name" value="L domain-like"/>
    <property type="match status" value="1"/>
</dbReference>
<dbReference type="EMBL" id="JARIHO010000066">
    <property type="protein sequence ID" value="KAJ7314692.1"/>
    <property type="molecule type" value="Genomic_DNA"/>
</dbReference>
<organism evidence="2 4">
    <name type="scientific">Mycena albidolilacea</name>
    <dbReference type="NCBI Taxonomy" id="1033008"/>
    <lineage>
        <taxon>Eukaryota</taxon>
        <taxon>Fungi</taxon>
        <taxon>Dikarya</taxon>
        <taxon>Basidiomycota</taxon>
        <taxon>Agaricomycotina</taxon>
        <taxon>Agaricomycetes</taxon>
        <taxon>Agaricomycetidae</taxon>
        <taxon>Agaricales</taxon>
        <taxon>Marasmiineae</taxon>
        <taxon>Mycenaceae</taxon>
        <taxon>Mycena</taxon>
    </lineage>
</organism>
<accession>A0AAD6ZBN8</accession>
<gene>
    <name evidence="3" type="ORF">DFH08DRAFT_821033</name>
    <name evidence="2" type="ORF">DFH08DRAFT_821351</name>
</gene>
<comment type="caution">
    <text evidence="2">The sequence shown here is derived from an EMBL/GenBank/DDBJ whole genome shotgun (WGS) entry which is preliminary data.</text>
</comment>
<dbReference type="Proteomes" id="UP001218218">
    <property type="component" value="Unassembled WGS sequence"/>
</dbReference>
<reference evidence="2" key="1">
    <citation type="submission" date="2023-03" db="EMBL/GenBank/DDBJ databases">
        <title>Massive genome expansion in bonnet fungi (Mycena s.s.) driven by repeated elements and novel gene families across ecological guilds.</title>
        <authorList>
            <consortium name="Lawrence Berkeley National Laboratory"/>
            <person name="Harder C.B."/>
            <person name="Miyauchi S."/>
            <person name="Viragh M."/>
            <person name="Kuo A."/>
            <person name="Thoen E."/>
            <person name="Andreopoulos B."/>
            <person name="Lu D."/>
            <person name="Skrede I."/>
            <person name="Drula E."/>
            <person name="Henrissat B."/>
            <person name="Morin E."/>
            <person name="Kohler A."/>
            <person name="Barry K."/>
            <person name="LaButti K."/>
            <person name="Morin E."/>
            <person name="Salamov A."/>
            <person name="Lipzen A."/>
            <person name="Mereny Z."/>
            <person name="Hegedus B."/>
            <person name="Baldrian P."/>
            <person name="Stursova M."/>
            <person name="Weitz H."/>
            <person name="Taylor A."/>
            <person name="Grigoriev I.V."/>
            <person name="Nagy L.G."/>
            <person name="Martin F."/>
            <person name="Kauserud H."/>
        </authorList>
    </citation>
    <scope>NUCLEOTIDE SEQUENCE</scope>
    <source>
        <strain evidence="2">CBHHK002</strain>
    </source>
</reference>
<proteinExistence type="predicted"/>
<sequence length="344" mass="38265">MSTIISQGYLPTYSLYFGVSIEPLLYCVVFVIKPSNKASDWEMFDFPLFTIDILLRVIETKPPGFLQNSVRYLHINAPIKHSDLQTIGAACSSVMNLFHYCTGIAMGPGVLGGLQNLRFLTISLREFLHCCSFTKVHSVLANITHLELLETGHFRGEVLAAHLPLLPRLTHLVLNSILLDVPFRTALQANKALQCIVCLVSVHYIARRMHPGNIHLLLEDSRLVCVDQETDWRADWLHGVATREHYWMTSEAFTMARRDGKVDLNVITSIPSSMQPAGKVGISRKSLHSDPSAAQGVPEASQLSTTDPRADIVRHGLPPFPSPQLVLEISSLLTIWVLCILPAE</sequence>
<keyword evidence="4" id="KW-1185">Reference proteome</keyword>
<evidence type="ECO:0000256" key="1">
    <source>
        <dbReference type="SAM" id="MobiDB-lite"/>
    </source>
</evidence>
<dbReference type="EMBL" id="JARIHO010000064">
    <property type="protein sequence ID" value="KAJ7315074.1"/>
    <property type="molecule type" value="Genomic_DNA"/>
</dbReference>
<protein>
    <submittedName>
        <fullName evidence="2">Uncharacterized protein</fullName>
    </submittedName>
</protein>
<feature type="region of interest" description="Disordered" evidence="1">
    <location>
        <begin position="274"/>
        <end position="305"/>
    </location>
</feature>
<evidence type="ECO:0000313" key="2">
    <source>
        <dbReference type="EMBL" id="KAJ7314692.1"/>
    </source>
</evidence>
<evidence type="ECO:0000313" key="3">
    <source>
        <dbReference type="EMBL" id="KAJ7315074.1"/>
    </source>
</evidence>
<dbReference type="AlphaFoldDB" id="A0AAD6ZBN8"/>
<evidence type="ECO:0000313" key="4">
    <source>
        <dbReference type="Proteomes" id="UP001218218"/>
    </source>
</evidence>